<name>X1BVQ8_9ZZZZ</name>
<organism evidence="1">
    <name type="scientific">marine sediment metagenome</name>
    <dbReference type="NCBI Taxonomy" id="412755"/>
    <lineage>
        <taxon>unclassified sequences</taxon>
        <taxon>metagenomes</taxon>
        <taxon>ecological metagenomes</taxon>
    </lineage>
</organism>
<reference evidence="1" key="1">
    <citation type="journal article" date="2014" name="Front. Microbiol.">
        <title>High frequency of phylogenetically diverse reductive dehalogenase-homologous genes in deep subseafloor sedimentary metagenomes.</title>
        <authorList>
            <person name="Kawai M."/>
            <person name="Futagami T."/>
            <person name="Toyoda A."/>
            <person name="Takaki Y."/>
            <person name="Nishi S."/>
            <person name="Hori S."/>
            <person name="Arai W."/>
            <person name="Tsubouchi T."/>
            <person name="Morono Y."/>
            <person name="Uchiyama I."/>
            <person name="Ito T."/>
            <person name="Fujiyama A."/>
            <person name="Inagaki F."/>
            <person name="Takami H."/>
        </authorList>
    </citation>
    <scope>NUCLEOTIDE SEQUENCE</scope>
    <source>
        <strain evidence="1">Expedition CK06-06</strain>
    </source>
</reference>
<dbReference type="AlphaFoldDB" id="X1BVQ8"/>
<feature type="non-terminal residue" evidence="1">
    <location>
        <position position="1"/>
    </location>
</feature>
<evidence type="ECO:0000313" key="1">
    <source>
        <dbReference type="EMBL" id="GAG88268.1"/>
    </source>
</evidence>
<protein>
    <submittedName>
        <fullName evidence="1">Uncharacterized protein</fullName>
    </submittedName>
</protein>
<gene>
    <name evidence="1" type="ORF">S01H4_26888</name>
</gene>
<sequence length="32" mass="3706">TRTTSNHIHEIEKLYGVEAARYMIILESQKSS</sequence>
<dbReference type="EMBL" id="BART01013037">
    <property type="protein sequence ID" value="GAG88268.1"/>
    <property type="molecule type" value="Genomic_DNA"/>
</dbReference>
<accession>X1BVQ8</accession>
<proteinExistence type="predicted"/>
<comment type="caution">
    <text evidence="1">The sequence shown here is derived from an EMBL/GenBank/DDBJ whole genome shotgun (WGS) entry which is preliminary data.</text>
</comment>